<organism evidence="1 2">
    <name type="scientific">Pseudomonas phage 22PfluR64PP</name>
    <dbReference type="NCBI Taxonomy" id="2163970"/>
    <lineage>
        <taxon>Viruses</taxon>
        <taxon>Duplodnaviria</taxon>
        <taxon>Heunggongvirae</taxon>
        <taxon>Uroviricota</taxon>
        <taxon>Caudoviricetes</taxon>
        <taxon>Autographivirales</taxon>
        <taxon>Autotranscriptaviridae</taxon>
        <taxon>Studiervirinae</taxon>
        <taxon>Pfluvirus</taxon>
        <taxon>Pfluvirus pv22PfluR64PP</taxon>
        <taxon>Pifdecavirus pv22PfluR64PP</taxon>
    </lineage>
</organism>
<evidence type="ECO:0000313" key="2">
    <source>
        <dbReference type="Proteomes" id="UP000246834"/>
    </source>
</evidence>
<sequence>MSTHLVATLIDRRLRRLFPRVSVEILKGPEGWFESDRIQIRLAPHVQPAKLFEYTYVLPPRDLHDDLSEPYAAQVIYEVLKELSVCKPSL</sequence>
<name>A0A2S1PDK7_9CAUD</name>
<keyword evidence="2" id="KW-1185">Reference proteome</keyword>
<accession>A0A2S1PDK7</accession>
<protein>
    <submittedName>
        <fullName evidence="1">Uncharacterized protein</fullName>
    </submittedName>
</protein>
<reference evidence="1" key="1">
    <citation type="submission" date="2018-03" db="EMBL/GenBank/DDBJ databases">
        <authorList>
            <person name="Kolsut J."/>
            <person name="Wojcik E."/>
            <person name="Wojtasik A."/>
            <person name="Dastych J."/>
        </authorList>
    </citation>
    <scope>NUCLEOTIDE SEQUENCE</scope>
</reference>
<dbReference type="GeneID" id="54991702"/>
<reference evidence="1" key="2">
    <citation type="submission" date="2018-11" db="EMBL/GenBank/DDBJ databases">
        <title>Complete genome sequences of new Aeromonas and Pseudomonas phages promising in phage therapy dedicated to aquaculture.</title>
        <authorList>
            <person name="Stanczyk M."/>
        </authorList>
    </citation>
    <scope>NUCLEOTIDE SEQUENCE</scope>
</reference>
<proteinExistence type="predicted"/>
<dbReference type="KEGG" id="vg:54991702"/>
<dbReference type="Proteomes" id="UP000246834">
    <property type="component" value="Segment"/>
</dbReference>
<dbReference type="RefSeq" id="YP_009801192.1">
    <property type="nucleotide sequence ID" value="NC_047965.1"/>
</dbReference>
<dbReference type="EMBL" id="MH179472">
    <property type="protein sequence ID" value="AWH14618.1"/>
    <property type="molecule type" value="Genomic_DNA"/>
</dbReference>
<evidence type="ECO:0000313" key="1">
    <source>
        <dbReference type="EMBL" id="AWH14618.1"/>
    </source>
</evidence>